<dbReference type="SMART" id="SM01130">
    <property type="entry name" value="DHDPS"/>
    <property type="match status" value="1"/>
</dbReference>
<dbReference type="Gene3D" id="3.20.20.70">
    <property type="entry name" value="Aldolase class I"/>
    <property type="match status" value="1"/>
</dbReference>
<evidence type="ECO:0000313" key="4">
    <source>
        <dbReference type="EMBL" id="GAA3563553.1"/>
    </source>
</evidence>
<accession>A0ABP6X9G9</accession>
<dbReference type="CDD" id="cd00408">
    <property type="entry name" value="DHDPS-like"/>
    <property type="match status" value="1"/>
</dbReference>
<comment type="caution">
    <text evidence="4">The sequence shown here is derived from an EMBL/GenBank/DDBJ whole genome shotgun (WGS) entry which is preliminary data.</text>
</comment>
<dbReference type="RefSeq" id="WP_344864654.1">
    <property type="nucleotide sequence ID" value="NZ_BAAAZN010000012.1"/>
</dbReference>
<dbReference type="EMBL" id="BAAAZN010000012">
    <property type="protein sequence ID" value="GAA3563553.1"/>
    <property type="molecule type" value="Genomic_DNA"/>
</dbReference>
<dbReference type="PRINTS" id="PR00146">
    <property type="entry name" value="DHPICSNTHASE"/>
</dbReference>
<sequence>MPDKPGPVLHGIIATVVTPFDERGEIDPGKLRAEVRHLLGAGVTALCACGTTGEGNALSAEESALVCSIVVEEVAGRVPVIGGIIQNSTHEVLRYGRALSGTGVAALQVTPVHYLWSPTPESTVEYYAEIGTALEMPIVIYNVVPWALIEPAVVARLADLRWVIAIKQSGGDLHKLADLIETVSDRISVLAAVDDLHLPAFVLGAHGALAAIPTVTPLLSVALWDAVQSGDLQLARKLHGQILPVWRAIDGPNQPATIKEALRLQGRDAGVPRRPVSPVTAGVSARIAAALDGAGLLAPGAAPLS</sequence>
<evidence type="ECO:0000256" key="3">
    <source>
        <dbReference type="PIRNR" id="PIRNR001365"/>
    </source>
</evidence>
<evidence type="ECO:0000256" key="1">
    <source>
        <dbReference type="ARBA" id="ARBA00007592"/>
    </source>
</evidence>
<dbReference type="PANTHER" id="PTHR12128">
    <property type="entry name" value="DIHYDRODIPICOLINATE SYNTHASE"/>
    <property type="match status" value="1"/>
</dbReference>
<keyword evidence="5" id="KW-1185">Reference proteome</keyword>
<keyword evidence="2 3" id="KW-0456">Lyase</keyword>
<dbReference type="SUPFAM" id="SSF51569">
    <property type="entry name" value="Aldolase"/>
    <property type="match status" value="1"/>
</dbReference>
<evidence type="ECO:0000256" key="2">
    <source>
        <dbReference type="ARBA" id="ARBA00023239"/>
    </source>
</evidence>
<comment type="similarity">
    <text evidence="1 3">Belongs to the DapA family.</text>
</comment>
<dbReference type="PIRSF" id="PIRSF001365">
    <property type="entry name" value="DHDPS"/>
    <property type="match status" value="1"/>
</dbReference>
<organism evidence="4 5">
    <name type="scientific">Amycolatopsis ultiminotia</name>
    <dbReference type="NCBI Taxonomy" id="543629"/>
    <lineage>
        <taxon>Bacteria</taxon>
        <taxon>Bacillati</taxon>
        <taxon>Actinomycetota</taxon>
        <taxon>Actinomycetes</taxon>
        <taxon>Pseudonocardiales</taxon>
        <taxon>Pseudonocardiaceae</taxon>
        <taxon>Amycolatopsis</taxon>
    </lineage>
</organism>
<dbReference type="Proteomes" id="UP001500689">
    <property type="component" value="Unassembled WGS sequence"/>
</dbReference>
<dbReference type="PANTHER" id="PTHR12128:SF66">
    <property type="entry name" value="4-HYDROXY-2-OXOGLUTARATE ALDOLASE, MITOCHONDRIAL"/>
    <property type="match status" value="1"/>
</dbReference>
<dbReference type="Pfam" id="PF00701">
    <property type="entry name" value="DHDPS"/>
    <property type="match status" value="1"/>
</dbReference>
<gene>
    <name evidence="4" type="primary">dapA_2</name>
    <name evidence="4" type="ORF">GCM10022222_54130</name>
</gene>
<dbReference type="InterPro" id="IPR002220">
    <property type="entry name" value="DapA-like"/>
</dbReference>
<dbReference type="InterPro" id="IPR013785">
    <property type="entry name" value="Aldolase_TIM"/>
</dbReference>
<name>A0ABP6X9G9_9PSEU</name>
<proteinExistence type="inferred from homology"/>
<evidence type="ECO:0000313" key="5">
    <source>
        <dbReference type="Proteomes" id="UP001500689"/>
    </source>
</evidence>
<reference evidence="5" key="1">
    <citation type="journal article" date="2019" name="Int. J. Syst. Evol. Microbiol.">
        <title>The Global Catalogue of Microorganisms (GCM) 10K type strain sequencing project: providing services to taxonomists for standard genome sequencing and annotation.</title>
        <authorList>
            <consortium name="The Broad Institute Genomics Platform"/>
            <consortium name="The Broad Institute Genome Sequencing Center for Infectious Disease"/>
            <person name="Wu L."/>
            <person name="Ma J."/>
        </authorList>
    </citation>
    <scope>NUCLEOTIDE SEQUENCE [LARGE SCALE GENOMIC DNA]</scope>
    <source>
        <strain evidence="5">JCM 16898</strain>
    </source>
</reference>
<protein>
    <submittedName>
        <fullName evidence="4">4-hydroxy-tetrahydrodipicolinate synthase</fullName>
    </submittedName>
</protein>